<dbReference type="FunFam" id="2.70.98.30:FF:000006">
    <property type="entry name" value="Endo-1,3-beta-glucanase Engl1"/>
    <property type="match status" value="1"/>
</dbReference>
<evidence type="ECO:0000256" key="6">
    <source>
        <dbReference type="ARBA" id="ARBA00023295"/>
    </source>
</evidence>
<dbReference type="GO" id="GO:0052861">
    <property type="term" value="F:endo-1,3(4)-beta-glucanase activity"/>
    <property type="evidence" value="ECO:0007669"/>
    <property type="project" value="InterPro"/>
</dbReference>
<reference evidence="12 13" key="1">
    <citation type="submission" date="2018-05" db="EMBL/GenBank/DDBJ databases">
        <title>Whole genome sequencing for identification of molecular markers to develop diagnostic detection tools for the regulated plant pathogen Lachnellula willkommii.</title>
        <authorList>
            <person name="Giroux E."/>
            <person name="Bilodeau G."/>
        </authorList>
    </citation>
    <scope>NUCLEOTIDE SEQUENCE [LARGE SCALE GENOMIC DNA]</scope>
    <source>
        <strain evidence="12 13">CBS 203.66</strain>
    </source>
</reference>
<dbReference type="FunFam" id="1.10.287.1170:FF:000001">
    <property type="entry name" value="Endo-1,3-beta-glucanase Engl1"/>
    <property type="match status" value="1"/>
</dbReference>
<dbReference type="GO" id="GO:0042973">
    <property type="term" value="F:glucan endo-1,3-beta-D-glucosidase activity"/>
    <property type="evidence" value="ECO:0007669"/>
    <property type="project" value="UniProtKB-EC"/>
</dbReference>
<evidence type="ECO:0000256" key="4">
    <source>
        <dbReference type="ARBA" id="ARBA00022801"/>
    </source>
</evidence>
<keyword evidence="9" id="KW-0732">Signal</keyword>
<dbReference type="OrthoDB" id="4473401at2759"/>
<dbReference type="PROSITE" id="PS52008">
    <property type="entry name" value="GH81"/>
    <property type="match status" value="1"/>
</dbReference>
<dbReference type="InterPro" id="IPR040720">
    <property type="entry name" value="GH81_C"/>
</dbReference>
<evidence type="ECO:0000256" key="9">
    <source>
        <dbReference type="SAM" id="SignalP"/>
    </source>
</evidence>
<dbReference type="AlphaFoldDB" id="A0A8T9BL98"/>
<sequence>MKRLTWLIILQAFAVNAASHPHERRDFYTSAVISTSAPTMTTQTTDSGAIPIREPTLPDISAMALVSRDTSVVTASVSVVTTSLSSGTAQILPPPTTQTPETSGIVNTNLDTTGAQTSGPIISTSISTPTTTIQIDIATSVTSRVQAKPQSANIFVPVATDAPPPILGQRSDHPVPRLGIPVQTPPIGTNKFYANFFLGSQTAGTWTHPYSVAWSKGGGATQSWGMTVQQLLDSQKVFGPDASDNPVDYFINPIGIQPIVLSAVELGSSTVITNTALTAFSANVNLLATAGAAPTITFPLVQGMGFVTGIFKGGTPILQSGVLFRSITKAAIAPKTGITKFIITLEDGNTWLVYVSGSDVPGQGSAIDFTVVNNGLIQATSSFNGFIQIARSPSTNAEALYDAAAGAYPVTSTLSGSASGGTGSYTLSFEKGGLADTTLLMFALSHHLQSFSSDTTSGVKSSVQLDTTTKGKATAVVGDSWTMLESIPISMGFGPWSPRSTNSETITAEAKAVLHTVALSEVSQNMTDQSNLNSMYYSGKALAKLAQILYTLHDILGDTATAQAGLNNLKDAFGRFASNKQQFPLVYDTAWGGLVSTASYGGDSGADFGNTYYNDHHFHYGYFIYAAAIIGYLDPAWLPANTPYVNALVRDIANPTDSDLFFPVSRNFDWYHGHSWAHGLFETFDGKDEESSSEDSMSAYAIKMWGRTIGDSNMEARGNLQLAVTARSLQNYFLYASDNTVEPANFIGNKVSGIMFENKIDHTTYFGANPEYVQGIHMIPLLPSSTLTRTTTFVQEEWDAYFSNGRADAVTGGWKGVLFANLAIVDAKTSWAFFSGAGFDASWLDGGASRTWYMALAAGLGGAL</sequence>
<dbReference type="Gene3D" id="1.10.287.1170">
    <property type="entry name" value="glycoside hydrolase family 81 endo-[beta] glucanase"/>
    <property type="match status" value="1"/>
</dbReference>
<feature type="domain" description="Glycosyl hydrolase family 81 N-terminal" evidence="10">
    <location>
        <begin position="173"/>
        <end position="498"/>
    </location>
</feature>
<dbReference type="GO" id="GO:0009986">
    <property type="term" value="C:cell surface"/>
    <property type="evidence" value="ECO:0007669"/>
    <property type="project" value="TreeGrafter"/>
</dbReference>
<organism evidence="12 13">
    <name type="scientific">Lachnellula arida</name>
    <dbReference type="NCBI Taxonomy" id="1316785"/>
    <lineage>
        <taxon>Eukaryota</taxon>
        <taxon>Fungi</taxon>
        <taxon>Dikarya</taxon>
        <taxon>Ascomycota</taxon>
        <taxon>Pezizomycotina</taxon>
        <taxon>Leotiomycetes</taxon>
        <taxon>Helotiales</taxon>
        <taxon>Lachnaceae</taxon>
        <taxon>Lachnellula</taxon>
    </lineage>
</organism>
<dbReference type="Pfam" id="PF03639">
    <property type="entry name" value="Glyco_hydro_81"/>
    <property type="match status" value="1"/>
</dbReference>
<evidence type="ECO:0000259" key="11">
    <source>
        <dbReference type="Pfam" id="PF17652"/>
    </source>
</evidence>
<accession>A0A8T9BL98</accession>
<dbReference type="GO" id="GO:0000272">
    <property type="term" value="P:polysaccharide catabolic process"/>
    <property type="evidence" value="ECO:0007669"/>
    <property type="project" value="UniProtKB-KW"/>
</dbReference>
<feature type="domain" description="Glycosyl hydrolase family 81 C-terminal" evidence="11">
    <location>
        <begin position="506"/>
        <end position="854"/>
    </location>
</feature>
<keyword evidence="5" id="KW-0119">Carbohydrate metabolism</keyword>
<evidence type="ECO:0000256" key="8">
    <source>
        <dbReference type="ARBA" id="ARBA00023326"/>
    </source>
</evidence>
<dbReference type="Pfam" id="PF17652">
    <property type="entry name" value="Glyco_hydro81C"/>
    <property type="match status" value="1"/>
</dbReference>
<keyword evidence="6" id="KW-0326">Glycosidase</keyword>
<evidence type="ECO:0000313" key="12">
    <source>
        <dbReference type="EMBL" id="TVY20126.1"/>
    </source>
</evidence>
<evidence type="ECO:0000313" key="13">
    <source>
        <dbReference type="Proteomes" id="UP000469559"/>
    </source>
</evidence>
<evidence type="ECO:0000256" key="5">
    <source>
        <dbReference type="ARBA" id="ARBA00023277"/>
    </source>
</evidence>
<evidence type="ECO:0000256" key="3">
    <source>
        <dbReference type="ARBA" id="ARBA00012780"/>
    </source>
</evidence>
<gene>
    <name evidence="12" type="ORF">LARI1_G001879</name>
</gene>
<proteinExistence type="inferred from homology"/>
<feature type="chain" id="PRO_5035906360" description="glucan endo-1,3-beta-D-glucosidase" evidence="9">
    <location>
        <begin position="20"/>
        <end position="864"/>
    </location>
</feature>
<dbReference type="EC" id="3.2.1.39" evidence="3"/>
<dbReference type="Proteomes" id="UP000469559">
    <property type="component" value="Unassembled WGS sequence"/>
</dbReference>
<evidence type="ECO:0000256" key="2">
    <source>
        <dbReference type="ARBA" id="ARBA00010730"/>
    </source>
</evidence>
<name>A0A8T9BL98_9HELO</name>
<evidence type="ECO:0000259" key="10">
    <source>
        <dbReference type="Pfam" id="PF03639"/>
    </source>
</evidence>
<dbReference type="EMBL" id="QGMF01000069">
    <property type="protein sequence ID" value="TVY20126.1"/>
    <property type="molecule type" value="Genomic_DNA"/>
</dbReference>
<keyword evidence="4" id="KW-0378">Hydrolase</keyword>
<comment type="caution">
    <text evidence="12">The sequence shown here is derived from an EMBL/GenBank/DDBJ whole genome shotgun (WGS) entry which is preliminary data.</text>
</comment>
<comment type="similarity">
    <text evidence="2">Belongs to the glycosyl hydrolase 81 family.</text>
</comment>
<keyword evidence="13" id="KW-1185">Reference proteome</keyword>
<keyword evidence="7" id="KW-0961">Cell wall biogenesis/degradation</keyword>
<evidence type="ECO:0000256" key="1">
    <source>
        <dbReference type="ARBA" id="ARBA00000382"/>
    </source>
</evidence>
<dbReference type="PANTHER" id="PTHR31983:SF0">
    <property type="entry name" value="GLUCAN ENDO-1,3-BETA-D-GLUCOSIDASE 2"/>
    <property type="match status" value="1"/>
</dbReference>
<dbReference type="GO" id="GO:0071555">
    <property type="term" value="P:cell wall organization"/>
    <property type="evidence" value="ECO:0007669"/>
    <property type="project" value="UniProtKB-KW"/>
</dbReference>
<evidence type="ECO:0000256" key="7">
    <source>
        <dbReference type="ARBA" id="ARBA00023316"/>
    </source>
</evidence>
<keyword evidence="8" id="KW-0624">Polysaccharide degradation</keyword>
<dbReference type="PANTHER" id="PTHR31983">
    <property type="entry name" value="ENDO-1,3(4)-BETA-GLUCANASE 1"/>
    <property type="match status" value="1"/>
</dbReference>
<dbReference type="InterPro" id="IPR005200">
    <property type="entry name" value="Endo-beta-glucanase"/>
</dbReference>
<comment type="catalytic activity">
    <reaction evidence="1">
        <text>Hydrolysis of (1-&gt;3)-beta-D-glucosidic linkages in (1-&gt;3)-beta-D-glucans.</text>
        <dbReference type="EC" id="3.2.1.39"/>
    </reaction>
</comment>
<dbReference type="Gene3D" id="2.70.98.30">
    <property type="entry name" value="Golgi alpha-mannosidase II, domain 4"/>
    <property type="match status" value="1"/>
</dbReference>
<feature type="signal peptide" evidence="9">
    <location>
        <begin position="1"/>
        <end position="19"/>
    </location>
</feature>
<protein>
    <recommendedName>
        <fullName evidence="3">glucan endo-1,3-beta-D-glucosidase</fullName>
        <ecNumber evidence="3">3.2.1.39</ecNumber>
    </recommendedName>
</protein>
<dbReference type="InterPro" id="IPR040451">
    <property type="entry name" value="GH81_N"/>
</dbReference>